<dbReference type="EMBL" id="JACIGI010000012">
    <property type="protein sequence ID" value="MBB4286036.1"/>
    <property type="molecule type" value="Genomic_DNA"/>
</dbReference>
<comment type="similarity">
    <text evidence="1">Belongs to the CIA30 family.</text>
</comment>
<dbReference type="Proteomes" id="UP000555728">
    <property type="component" value="Unassembled WGS sequence"/>
</dbReference>
<dbReference type="PANTHER" id="PTHR13194:SF19">
    <property type="entry name" value="NAD(P)-BINDING ROSSMANN-FOLD SUPERFAMILY PROTEIN"/>
    <property type="match status" value="1"/>
</dbReference>
<dbReference type="SUPFAM" id="SSF49785">
    <property type="entry name" value="Galactose-binding domain-like"/>
    <property type="match status" value="1"/>
</dbReference>
<reference evidence="3 4" key="1">
    <citation type="submission" date="2020-08" db="EMBL/GenBank/DDBJ databases">
        <title>Genome sequencing of Purple Non-Sulfur Bacteria from various extreme environments.</title>
        <authorList>
            <person name="Mayer M."/>
        </authorList>
    </citation>
    <scope>NUCLEOTIDE SEQUENCE [LARGE SCALE GENOMIC DNA]</scope>
    <source>
        <strain evidence="3 4">JA135</strain>
    </source>
</reference>
<accession>A0A7W6WK71</accession>
<proteinExistence type="inferred from homology"/>
<dbReference type="PANTHER" id="PTHR13194">
    <property type="entry name" value="COMPLEX I INTERMEDIATE-ASSOCIATED PROTEIN 30"/>
    <property type="match status" value="1"/>
</dbReference>
<dbReference type="RefSeq" id="WP_343056318.1">
    <property type="nucleotide sequence ID" value="NZ_JACIGI010000012.1"/>
</dbReference>
<name>A0A7W6WK71_9PROT</name>
<keyword evidence="4" id="KW-1185">Reference proteome</keyword>
<evidence type="ECO:0000313" key="4">
    <source>
        <dbReference type="Proteomes" id="UP000555728"/>
    </source>
</evidence>
<evidence type="ECO:0000259" key="2">
    <source>
        <dbReference type="Pfam" id="PF08547"/>
    </source>
</evidence>
<protein>
    <recommendedName>
        <fullName evidence="2">NADH:ubiquinone oxidoreductase intermediate-associated protein 30 domain-containing protein</fullName>
    </recommendedName>
</protein>
<dbReference type="AlphaFoldDB" id="A0A7W6WK71"/>
<evidence type="ECO:0000256" key="1">
    <source>
        <dbReference type="ARBA" id="ARBA00007884"/>
    </source>
</evidence>
<dbReference type="InterPro" id="IPR039131">
    <property type="entry name" value="NDUFAF1"/>
</dbReference>
<gene>
    <name evidence="3" type="ORF">GGD88_001761</name>
</gene>
<evidence type="ECO:0000313" key="3">
    <source>
        <dbReference type="EMBL" id="MBB4286036.1"/>
    </source>
</evidence>
<organism evidence="3 4">
    <name type="scientific">Roseospira goensis</name>
    <dbReference type="NCBI Taxonomy" id="391922"/>
    <lineage>
        <taxon>Bacteria</taxon>
        <taxon>Pseudomonadati</taxon>
        <taxon>Pseudomonadota</taxon>
        <taxon>Alphaproteobacteria</taxon>
        <taxon>Rhodospirillales</taxon>
        <taxon>Rhodospirillaceae</taxon>
        <taxon>Roseospira</taxon>
    </lineage>
</organism>
<sequence length="178" mass="19078">MSEQGDPAVLTVLEAGDPEQGLCPPPRWRLVTDGVMGGLSQGQVVAEPVRGRSALVLTGTVSLENNGGFIQMACDLRPDGAVVDARGFAAVELDVCGDGETYGLHLRTTDITRPWQSYRLAFVAPPAWTTVTLPLAEAVAHRTDAPFRPERLRRLGLVAIGRAFQPWLAVARIALRGP</sequence>
<dbReference type="Pfam" id="PF08547">
    <property type="entry name" value="CIA30"/>
    <property type="match status" value="1"/>
</dbReference>
<comment type="caution">
    <text evidence="3">The sequence shown here is derived from an EMBL/GenBank/DDBJ whole genome shotgun (WGS) entry which is preliminary data.</text>
</comment>
<dbReference type="InterPro" id="IPR008979">
    <property type="entry name" value="Galactose-bd-like_sf"/>
</dbReference>
<dbReference type="InterPro" id="IPR013857">
    <property type="entry name" value="NADH-UbQ_OxRdtase-assoc_prot30"/>
</dbReference>
<feature type="domain" description="NADH:ubiquinone oxidoreductase intermediate-associated protein 30" evidence="2">
    <location>
        <begin position="26"/>
        <end position="162"/>
    </location>
</feature>